<feature type="non-terminal residue" evidence="2">
    <location>
        <position position="72"/>
    </location>
</feature>
<accession>K0RC65</accession>
<dbReference type="EMBL" id="AGNL01041877">
    <property type="protein sequence ID" value="EJK51308.1"/>
    <property type="molecule type" value="Genomic_DNA"/>
</dbReference>
<keyword evidence="3" id="KW-1185">Reference proteome</keyword>
<dbReference type="Proteomes" id="UP000266841">
    <property type="component" value="Unassembled WGS sequence"/>
</dbReference>
<evidence type="ECO:0000313" key="3">
    <source>
        <dbReference type="Proteomes" id="UP000266841"/>
    </source>
</evidence>
<name>K0RC65_THAOC</name>
<evidence type="ECO:0000313" key="2">
    <source>
        <dbReference type="EMBL" id="EJK51308.1"/>
    </source>
</evidence>
<protein>
    <submittedName>
        <fullName evidence="2">Uncharacterized protein</fullName>
    </submittedName>
</protein>
<organism evidence="2 3">
    <name type="scientific">Thalassiosira oceanica</name>
    <name type="common">Marine diatom</name>
    <dbReference type="NCBI Taxonomy" id="159749"/>
    <lineage>
        <taxon>Eukaryota</taxon>
        <taxon>Sar</taxon>
        <taxon>Stramenopiles</taxon>
        <taxon>Ochrophyta</taxon>
        <taxon>Bacillariophyta</taxon>
        <taxon>Coscinodiscophyceae</taxon>
        <taxon>Thalassiosirophycidae</taxon>
        <taxon>Thalassiosirales</taxon>
        <taxon>Thalassiosiraceae</taxon>
        <taxon>Thalassiosira</taxon>
    </lineage>
</organism>
<dbReference type="OrthoDB" id="54715at2759"/>
<comment type="caution">
    <text evidence="2">The sequence shown here is derived from an EMBL/GenBank/DDBJ whole genome shotgun (WGS) entry which is preliminary data.</text>
</comment>
<sequence>MSSLLPFGGGGRAPSGLRVDEVKHPSRGGNPYGQDMREFVVALYEKEGLDHIKNDLNLAVLRRDKRFPCFAT</sequence>
<evidence type="ECO:0000256" key="1">
    <source>
        <dbReference type="SAM" id="MobiDB-lite"/>
    </source>
</evidence>
<gene>
    <name evidence="2" type="ORF">THAOC_29530</name>
</gene>
<feature type="region of interest" description="Disordered" evidence="1">
    <location>
        <begin position="1"/>
        <end position="31"/>
    </location>
</feature>
<proteinExistence type="predicted"/>
<dbReference type="AlphaFoldDB" id="K0RC65"/>
<reference evidence="2 3" key="1">
    <citation type="journal article" date="2012" name="Genome Biol.">
        <title>Genome and low-iron response of an oceanic diatom adapted to chronic iron limitation.</title>
        <authorList>
            <person name="Lommer M."/>
            <person name="Specht M."/>
            <person name="Roy A.S."/>
            <person name="Kraemer L."/>
            <person name="Andreson R."/>
            <person name="Gutowska M.A."/>
            <person name="Wolf J."/>
            <person name="Bergner S.V."/>
            <person name="Schilhabel M.B."/>
            <person name="Klostermeier U.C."/>
            <person name="Beiko R.G."/>
            <person name="Rosenstiel P."/>
            <person name="Hippler M."/>
            <person name="Laroche J."/>
        </authorList>
    </citation>
    <scope>NUCLEOTIDE SEQUENCE [LARGE SCALE GENOMIC DNA]</scope>
    <source>
        <strain evidence="2 3">CCMP1005</strain>
    </source>
</reference>